<evidence type="ECO:0000256" key="1">
    <source>
        <dbReference type="ARBA" id="ARBA00022670"/>
    </source>
</evidence>
<keyword evidence="2" id="KW-0378">Hydrolase</keyword>
<dbReference type="InterPro" id="IPR001375">
    <property type="entry name" value="Peptidase_S9_cat"/>
</dbReference>
<keyword evidence="1" id="KW-0645">Protease</keyword>
<dbReference type="PROSITE" id="PS00708">
    <property type="entry name" value="PRO_ENDOPEP_SER"/>
    <property type="match status" value="1"/>
</dbReference>
<reference evidence="5 6" key="1">
    <citation type="submission" date="2016-11" db="EMBL/GenBank/DDBJ databases">
        <authorList>
            <person name="Varghese N."/>
            <person name="Submissions S."/>
        </authorList>
    </citation>
    <scope>NUCLEOTIDE SEQUENCE [LARGE SCALE GENOMIC DNA]</scope>
    <source>
        <strain evidence="5 6">DSM 6368</strain>
    </source>
</reference>
<dbReference type="SUPFAM" id="SSF53474">
    <property type="entry name" value="alpha/beta-Hydrolases"/>
    <property type="match status" value="1"/>
</dbReference>
<evidence type="ECO:0000313" key="5">
    <source>
        <dbReference type="EMBL" id="SHM12001.1"/>
    </source>
</evidence>
<evidence type="ECO:0000313" key="6">
    <source>
        <dbReference type="Proteomes" id="UP000184216"/>
    </source>
</evidence>
<dbReference type="Pfam" id="PF00930">
    <property type="entry name" value="DPPIV_N"/>
    <property type="match status" value="1"/>
</dbReference>
<dbReference type="InterPro" id="IPR002469">
    <property type="entry name" value="Peptidase_S9B_N"/>
</dbReference>
<dbReference type="InterPro" id="IPR002471">
    <property type="entry name" value="Pept_S9_AS"/>
</dbReference>
<proteinExistence type="predicted"/>
<dbReference type="PANTHER" id="PTHR11731:SF193">
    <property type="entry name" value="DIPEPTIDYL PEPTIDASE 9"/>
    <property type="match status" value="1"/>
</dbReference>
<name>A0ABY1J2G3_9FLAO</name>
<feature type="domain" description="Dipeptidylpeptidase IV N-terminal" evidence="4">
    <location>
        <begin position="116"/>
        <end position="455"/>
    </location>
</feature>
<evidence type="ECO:0000256" key="2">
    <source>
        <dbReference type="ARBA" id="ARBA00022801"/>
    </source>
</evidence>
<accession>A0ABY1J2G3</accession>
<evidence type="ECO:0000259" key="3">
    <source>
        <dbReference type="Pfam" id="PF00326"/>
    </source>
</evidence>
<dbReference type="InterPro" id="IPR029058">
    <property type="entry name" value="AB_hydrolase_fold"/>
</dbReference>
<keyword evidence="6" id="KW-1185">Reference proteome</keyword>
<dbReference type="Pfam" id="PF00326">
    <property type="entry name" value="Peptidase_S9"/>
    <property type="match status" value="1"/>
</dbReference>
<protein>
    <submittedName>
        <fullName evidence="5">Dipeptidyl-peptidase-4</fullName>
    </submittedName>
</protein>
<sequence length="741" mass="84361">MFIFFTKIGLFFIFKLIQMNTSKITVILLFLVATVFGQQKITVENIYGGAFRAKGMDELQSLKNTDQYTVLNVDNASRSMQIDLYDFATLKKVSNLIDTKNHKELADGIDSYTFDASEKKILIACNTNQIFRHSFTADYFLYDIASKSLTKLFDFQVQEPTFSPDGTKIAYAKENNLYVYDVASKKSTAVTTDGKKNAVINGITDWVYEEEFAFVRAFDWSKDSKKLAYIRFDESAVPEFSMSIFKKDLYPTVETFKYPKAGEKNSVVSLHIYDAAANATKKVDLGNYKDFYIARLQWTNDNNTLCAQVLNRHQDNLDLLFVDGTTAAAKVVLNEKDKAYVDVTDNLTFLKDNSFIWTSEKDGFNHIYVYDKTGKLKNQVTKGNWEVVSYYGFDEKNKTIFYQSTENGSINRDIYRIGLDGKNKVRLTSKVGTSAATFSPNFQYFITTFSSNLVPTTYTLNESKTGKEIQVIENNQALADKLKGYNLPAKEFFVLKTAKGNELNAWILKPKDFDPSKKYPVFMYQYSGPGSQQVNNDWNNTDDYWFLSLTQQGYIVACVDGRGTGFKGADFKKVTQKELGKYEVEDQIDAAKVIGAYPYVDASRIGIFGWSYGGFMASNCIFQGNNVFKMAIAVAPVTNWRFYDSVYTERYMQTPQENASGYDQNSPINHVDKLKGKFLLIHGSGDDNVHVQNSMQMMEALIQANKQFDSQIYPDKNHGIYGGKTRIQLYNKMTNFIKENL</sequence>
<dbReference type="PANTHER" id="PTHR11731">
    <property type="entry name" value="PROTEASE FAMILY S9B,C DIPEPTIDYL-PEPTIDASE IV-RELATED"/>
    <property type="match status" value="1"/>
</dbReference>
<dbReference type="InterPro" id="IPR050278">
    <property type="entry name" value="Serine_Prot_S9B/DPPIV"/>
</dbReference>
<organism evidence="5 6">
    <name type="scientific">Flavobacterium pectinovorum</name>
    <dbReference type="NCBI Taxonomy" id="29533"/>
    <lineage>
        <taxon>Bacteria</taxon>
        <taxon>Pseudomonadati</taxon>
        <taxon>Bacteroidota</taxon>
        <taxon>Flavobacteriia</taxon>
        <taxon>Flavobacteriales</taxon>
        <taxon>Flavobacteriaceae</taxon>
        <taxon>Flavobacterium</taxon>
    </lineage>
</organism>
<dbReference type="Gene3D" id="2.140.10.30">
    <property type="entry name" value="Dipeptidylpeptidase IV, N-terminal domain"/>
    <property type="match status" value="1"/>
</dbReference>
<evidence type="ECO:0000259" key="4">
    <source>
        <dbReference type="Pfam" id="PF00930"/>
    </source>
</evidence>
<dbReference type="Proteomes" id="UP000184216">
    <property type="component" value="Unassembled WGS sequence"/>
</dbReference>
<comment type="caution">
    <text evidence="5">The sequence shown here is derived from an EMBL/GenBank/DDBJ whole genome shotgun (WGS) entry which is preliminary data.</text>
</comment>
<feature type="domain" description="Peptidase S9 prolyl oligopeptidase catalytic" evidence="3">
    <location>
        <begin position="548"/>
        <end position="741"/>
    </location>
</feature>
<dbReference type="Gene3D" id="3.40.50.1820">
    <property type="entry name" value="alpha/beta hydrolase"/>
    <property type="match status" value="1"/>
</dbReference>
<dbReference type="EMBL" id="FRBX01000002">
    <property type="protein sequence ID" value="SHM12001.1"/>
    <property type="molecule type" value="Genomic_DNA"/>
</dbReference>
<gene>
    <name evidence="5" type="ORF">SAMN05444387_1968</name>
</gene>
<dbReference type="SUPFAM" id="SSF82171">
    <property type="entry name" value="DPP6 N-terminal domain-like"/>
    <property type="match status" value="1"/>
</dbReference>